<dbReference type="AlphaFoldDB" id="A0A1Q2L0N8"/>
<dbReference type="KEGG" id="pmar:B0X71_13435"/>
<dbReference type="InterPro" id="IPR008551">
    <property type="entry name" value="TANGO2"/>
</dbReference>
<accession>A0A1Q2L0N8</accession>
<evidence type="ECO:0000313" key="1">
    <source>
        <dbReference type="EMBL" id="AQQ53999.1"/>
    </source>
</evidence>
<protein>
    <recommendedName>
        <fullName evidence="3">NRDE family protein</fullName>
    </recommendedName>
</protein>
<dbReference type="PANTHER" id="PTHR17985">
    <property type="entry name" value="SER/THR-RICH PROTEIN T10 IN DGCR REGION"/>
    <property type="match status" value="1"/>
</dbReference>
<keyword evidence="2" id="KW-1185">Reference proteome</keyword>
<name>A0A1Q2L0N8_9BACL</name>
<proteinExistence type="predicted"/>
<evidence type="ECO:0008006" key="3">
    <source>
        <dbReference type="Google" id="ProtNLM"/>
    </source>
</evidence>
<evidence type="ECO:0000313" key="2">
    <source>
        <dbReference type="Proteomes" id="UP000188184"/>
    </source>
</evidence>
<gene>
    <name evidence="1" type="ORF">B0X71_13435</name>
</gene>
<dbReference type="Pfam" id="PF05742">
    <property type="entry name" value="TANGO2"/>
    <property type="match status" value="1"/>
</dbReference>
<dbReference type="RefSeq" id="WP_077589895.1">
    <property type="nucleotide sequence ID" value="NZ_CP019640.1"/>
</dbReference>
<sequence>MCLINFQFHNDPRYKLVLAANRDEFYGRPTAPAHFWEDSPDLLAGRDLKEMGTWMGVTRNGRFAALTNFRDPDRETSGKRSRGEIVQNYLTGNESSEAFLQNLDPSAYNGFNILAGTPDALFYLNNVEGNVQAVSPGVHGVSNHFLDTPWPKVQKGKAGLRAALEEDDVNIEKLFQLLQDAEAAEDVSLPDTGVGIELERKLSPLFIRMPDYGTRASTVLTIDRHNQVTFIERIYEEGIFQTENRFTFSAG</sequence>
<organism evidence="1 2">
    <name type="scientific">Planococcus lenghuensis</name>
    <dbReference type="NCBI Taxonomy" id="2213202"/>
    <lineage>
        <taxon>Bacteria</taxon>
        <taxon>Bacillati</taxon>
        <taxon>Bacillota</taxon>
        <taxon>Bacilli</taxon>
        <taxon>Bacillales</taxon>
        <taxon>Caryophanaceae</taxon>
        <taxon>Planococcus</taxon>
    </lineage>
</organism>
<dbReference type="PANTHER" id="PTHR17985:SF8">
    <property type="entry name" value="TRANSPORT AND GOLGI ORGANIZATION PROTEIN 2 HOMOLOG"/>
    <property type="match status" value="1"/>
</dbReference>
<dbReference type="OrthoDB" id="4380123at2"/>
<dbReference type="EMBL" id="CP019640">
    <property type="protein sequence ID" value="AQQ53999.1"/>
    <property type="molecule type" value="Genomic_DNA"/>
</dbReference>
<dbReference type="Proteomes" id="UP000188184">
    <property type="component" value="Chromosome"/>
</dbReference>
<reference evidence="1 2" key="1">
    <citation type="submission" date="2017-02" db="EMBL/GenBank/DDBJ databases">
        <title>The complete genomic sequence of a novel cold adapted crude oil-degrading bacterium Planococcus qaidamina Y42.</title>
        <authorList>
            <person name="Yang R."/>
        </authorList>
    </citation>
    <scope>NUCLEOTIDE SEQUENCE [LARGE SCALE GENOMIC DNA]</scope>
    <source>
        <strain evidence="1 2">Y42</strain>
    </source>
</reference>